<dbReference type="OrthoDB" id="7417618at2759"/>
<accession>A0A8S4RGY6</accession>
<evidence type="ECO:0000313" key="2">
    <source>
        <dbReference type="Proteomes" id="UP000838756"/>
    </source>
</evidence>
<protein>
    <submittedName>
        <fullName evidence="1">Jg22367 protein</fullName>
    </submittedName>
</protein>
<comment type="caution">
    <text evidence="1">The sequence shown here is derived from an EMBL/GenBank/DDBJ whole genome shotgun (WGS) entry which is preliminary data.</text>
</comment>
<dbReference type="AlphaFoldDB" id="A0A8S4RGY6"/>
<gene>
    <name evidence="1" type="primary">jg22367</name>
    <name evidence="1" type="ORF">PAEG_LOCUS12620</name>
</gene>
<keyword evidence="2" id="KW-1185">Reference proteome</keyword>
<name>A0A8S4RGY6_9NEOP</name>
<organism evidence="1 2">
    <name type="scientific">Pararge aegeria aegeria</name>
    <dbReference type="NCBI Taxonomy" id="348720"/>
    <lineage>
        <taxon>Eukaryota</taxon>
        <taxon>Metazoa</taxon>
        <taxon>Ecdysozoa</taxon>
        <taxon>Arthropoda</taxon>
        <taxon>Hexapoda</taxon>
        <taxon>Insecta</taxon>
        <taxon>Pterygota</taxon>
        <taxon>Neoptera</taxon>
        <taxon>Endopterygota</taxon>
        <taxon>Lepidoptera</taxon>
        <taxon>Glossata</taxon>
        <taxon>Ditrysia</taxon>
        <taxon>Papilionoidea</taxon>
        <taxon>Nymphalidae</taxon>
        <taxon>Satyrinae</taxon>
        <taxon>Satyrini</taxon>
        <taxon>Parargina</taxon>
        <taxon>Pararge</taxon>
    </lineage>
</organism>
<sequence>MSNLEQLLRELRCDIKKDSEQSLKIVEERITKNINENIDEKFENIHCQIELIKKNSFEHSERILAIEKHIRYRNLIFFAVEEGEKSYEELENKILHIVTTDMKIDCNRSEIEIVKRMGKKTENKIRPIVVTFSTYGKKSQF</sequence>
<dbReference type="EMBL" id="CAKXAJ010025091">
    <property type="protein sequence ID" value="CAH2234899.1"/>
    <property type="molecule type" value="Genomic_DNA"/>
</dbReference>
<dbReference type="Proteomes" id="UP000838756">
    <property type="component" value="Unassembled WGS sequence"/>
</dbReference>
<reference evidence="1" key="1">
    <citation type="submission" date="2022-03" db="EMBL/GenBank/DDBJ databases">
        <authorList>
            <person name="Lindestad O."/>
        </authorList>
    </citation>
    <scope>NUCLEOTIDE SEQUENCE</scope>
</reference>
<evidence type="ECO:0000313" key="1">
    <source>
        <dbReference type="EMBL" id="CAH2234899.1"/>
    </source>
</evidence>
<proteinExistence type="predicted"/>